<dbReference type="Proteomes" id="UP000670092">
    <property type="component" value="Unassembled WGS sequence"/>
</dbReference>
<gene>
    <name evidence="1" type="ORF">I7I52_12317</name>
</gene>
<organism evidence="1 2">
    <name type="scientific">Ajellomyces capsulatus</name>
    <name type="common">Darling's disease fungus</name>
    <name type="synonym">Histoplasma capsulatum</name>
    <dbReference type="NCBI Taxonomy" id="5037"/>
    <lineage>
        <taxon>Eukaryota</taxon>
        <taxon>Fungi</taxon>
        <taxon>Dikarya</taxon>
        <taxon>Ascomycota</taxon>
        <taxon>Pezizomycotina</taxon>
        <taxon>Eurotiomycetes</taxon>
        <taxon>Eurotiomycetidae</taxon>
        <taxon>Onygenales</taxon>
        <taxon>Ajellomycetaceae</taxon>
        <taxon>Histoplasma</taxon>
    </lineage>
</organism>
<protein>
    <submittedName>
        <fullName evidence="1">Uncharacterized protein</fullName>
    </submittedName>
</protein>
<evidence type="ECO:0000313" key="1">
    <source>
        <dbReference type="EMBL" id="KAG5288737.1"/>
    </source>
</evidence>
<dbReference type="VEuPathDB" id="FungiDB:I7I52_12317"/>
<dbReference type="EMBL" id="JAEVHI010000006">
    <property type="protein sequence ID" value="KAG5288737.1"/>
    <property type="molecule type" value="Genomic_DNA"/>
</dbReference>
<proteinExistence type="predicted"/>
<accession>A0A8H8CT30</accession>
<dbReference type="AlphaFoldDB" id="A0A8H8CT30"/>
<evidence type="ECO:0000313" key="2">
    <source>
        <dbReference type="Proteomes" id="UP000670092"/>
    </source>
</evidence>
<reference evidence="1 2" key="1">
    <citation type="submission" date="2021-01" db="EMBL/GenBank/DDBJ databases">
        <title>Chromosome-level genome assembly of a human fungal pathogen reveals clustering of transcriptionally co-regulated genes.</title>
        <authorList>
            <person name="Voorhies M."/>
            <person name="Cohen S."/>
            <person name="Shea T.P."/>
            <person name="Petrus S."/>
            <person name="Munoz J.F."/>
            <person name="Poplawski S."/>
            <person name="Goldman W.E."/>
            <person name="Michael T."/>
            <person name="Cuomo C.A."/>
            <person name="Sil A."/>
            <person name="Beyhan S."/>
        </authorList>
    </citation>
    <scope>NUCLEOTIDE SEQUENCE [LARGE SCALE GENOMIC DNA]</scope>
    <source>
        <strain evidence="1 2">G184AR</strain>
    </source>
</reference>
<name>A0A8H8CT30_AJECA</name>
<comment type="caution">
    <text evidence="1">The sequence shown here is derived from an EMBL/GenBank/DDBJ whole genome shotgun (WGS) entry which is preliminary data.</text>
</comment>
<sequence>MDTAPCAGGIFLLILRSMQPRGHQKSAGISIYYYLVVPSVCMCVCMCDYYVHPSQEELISRHSTYILCGCVQYL</sequence>